<comment type="similarity">
    <text evidence="2">Belongs to the plant self-incompatibility (S1) protein family.</text>
</comment>
<evidence type="ECO:0008006" key="8">
    <source>
        <dbReference type="Google" id="ProtNLM"/>
    </source>
</evidence>
<comment type="subcellular location">
    <subcellularLocation>
        <location evidence="1">Secreted</location>
    </subcellularLocation>
</comment>
<dbReference type="AlphaFoldDB" id="A0A4U5QC31"/>
<evidence type="ECO:0000256" key="3">
    <source>
        <dbReference type="ARBA" id="ARBA00022471"/>
    </source>
</evidence>
<name>A0A4U5QC31_POPAL</name>
<dbReference type="GO" id="GO:0005576">
    <property type="term" value="C:extracellular region"/>
    <property type="evidence" value="ECO:0007669"/>
    <property type="project" value="UniProtKB-SubCell"/>
</dbReference>
<keyword evidence="3" id="KW-0713">Self-incompatibility</keyword>
<accession>A0A4U5QC31</accession>
<reference evidence="7" key="1">
    <citation type="submission" date="2018-10" db="EMBL/GenBank/DDBJ databases">
        <title>Population genomic analysis revealed the cold adaptation of white poplar.</title>
        <authorList>
            <person name="Liu Y.-J."/>
        </authorList>
    </citation>
    <scope>NUCLEOTIDE SEQUENCE [LARGE SCALE GENOMIC DNA]</scope>
    <source>
        <strain evidence="7">PAL-ZL1</strain>
    </source>
</reference>
<gene>
    <name evidence="7" type="ORF">D5086_0000106040</name>
</gene>
<keyword evidence="4" id="KW-0964">Secreted</keyword>
<keyword evidence="5 6" id="KW-0732">Signal</keyword>
<dbReference type="InterPro" id="IPR010264">
    <property type="entry name" value="Self-incomp_S1"/>
</dbReference>
<dbReference type="Pfam" id="PF05938">
    <property type="entry name" value="Self-incomp_S1"/>
    <property type="match status" value="1"/>
</dbReference>
<evidence type="ECO:0000256" key="5">
    <source>
        <dbReference type="ARBA" id="ARBA00022729"/>
    </source>
</evidence>
<evidence type="ECO:0000256" key="1">
    <source>
        <dbReference type="ARBA" id="ARBA00004613"/>
    </source>
</evidence>
<organism evidence="7">
    <name type="scientific">Populus alba</name>
    <name type="common">White poplar</name>
    <dbReference type="NCBI Taxonomy" id="43335"/>
    <lineage>
        <taxon>Eukaryota</taxon>
        <taxon>Viridiplantae</taxon>
        <taxon>Streptophyta</taxon>
        <taxon>Embryophyta</taxon>
        <taxon>Tracheophyta</taxon>
        <taxon>Spermatophyta</taxon>
        <taxon>Magnoliopsida</taxon>
        <taxon>eudicotyledons</taxon>
        <taxon>Gunneridae</taxon>
        <taxon>Pentapetalae</taxon>
        <taxon>rosids</taxon>
        <taxon>fabids</taxon>
        <taxon>Malpighiales</taxon>
        <taxon>Salicaceae</taxon>
        <taxon>Saliceae</taxon>
        <taxon>Populus</taxon>
    </lineage>
</organism>
<evidence type="ECO:0000256" key="4">
    <source>
        <dbReference type="ARBA" id="ARBA00022525"/>
    </source>
</evidence>
<dbReference type="EMBL" id="RCHU01000306">
    <property type="protein sequence ID" value="TKS07954.1"/>
    <property type="molecule type" value="Genomic_DNA"/>
</dbReference>
<dbReference type="GO" id="GO:0060320">
    <property type="term" value="P:rejection of self pollen"/>
    <property type="evidence" value="ECO:0007669"/>
    <property type="project" value="UniProtKB-KW"/>
</dbReference>
<evidence type="ECO:0000256" key="6">
    <source>
        <dbReference type="SAM" id="SignalP"/>
    </source>
</evidence>
<evidence type="ECO:0000256" key="2">
    <source>
        <dbReference type="ARBA" id="ARBA00005581"/>
    </source>
</evidence>
<evidence type="ECO:0000313" key="7">
    <source>
        <dbReference type="EMBL" id="TKS07954.1"/>
    </source>
</evidence>
<comment type="caution">
    <text evidence="7">The sequence shown here is derived from an EMBL/GenBank/DDBJ whole genome shotgun (WGS) entry which is preliminary data.</text>
</comment>
<protein>
    <recommendedName>
        <fullName evidence="8">S-protein homolog</fullName>
    </recommendedName>
</protein>
<sequence length="152" mass="17343">MATSSKCNNIIFLLLLLSIFLVPSSSSSSSSSSSKKPSSKKRLEDWFFPRVTVNITNDASHDIPYMCNSPRLYQGLHALRPKESVAFEVVDIMFPLVWCYAQLNDTYHGVFWAFATKLGCTDICRWSLKDEGAFYLREDGKPEEHRLFDNAF</sequence>
<feature type="chain" id="PRO_5020677469" description="S-protein homolog" evidence="6">
    <location>
        <begin position="28"/>
        <end position="152"/>
    </location>
</feature>
<proteinExistence type="inferred from homology"/>
<feature type="signal peptide" evidence="6">
    <location>
        <begin position="1"/>
        <end position="27"/>
    </location>
</feature>